<evidence type="ECO:0000256" key="2">
    <source>
        <dbReference type="ARBA" id="ARBA00022618"/>
    </source>
</evidence>
<proteinExistence type="inferred from homology"/>
<dbReference type="InterPro" id="IPR013763">
    <property type="entry name" value="Cyclin-like_dom"/>
</dbReference>
<dbReference type="PANTHER" id="PTHR10177">
    <property type="entry name" value="CYCLINS"/>
    <property type="match status" value="1"/>
</dbReference>
<dbReference type="FunFam" id="1.10.472.10:FF:000032">
    <property type="entry name" value="G2/mitotic-specific cyclin-1"/>
    <property type="match status" value="1"/>
</dbReference>
<keyword evidence="4" id="KW-0131">Cell cycle</keyword>
<dbReference type="InterPro" id="IPR004367">
    <property type="entry name" value="Cyclin_C-dom"/>
</dbReference>
<dbReference type="CDD" id="cd20511">
    <property type="entry name" value="CYCLIN_AtCycB-like_rpt2"/>
    <property type="match status" value="1"/>
</dbReference>
<dbReference type="SMART" id="SM01332">
    <property type="entry name" value="Cyclin_C"/>
    <property type="match status" value="1"/>
</dbReference>
<dbReference type="InterPro" id="IPR006671">
    <property type="entry name" value="Cyclin_N"/>
</dbReference>
<evidence type="ECO:0000259" key="8">
    <source>
        <dbReference type="SMART" id="SM00385"/>
    </source>
</evidence>
<feature type="domain" description="Cyclin C-terminal" evidence="9">
    <location>
        <begin position="315"/>
        <end position="432"/>
    </location>
</feature>
<dbReference type="CDD" id="cd20567">
    <property type="entry name" value="CYCLIN_AtCycB-like_rpt1"/>
    <property type="match status" value="1"/>
</dbReference>
<accession>A0ABD1T8S6</accession>
<keyword evidence="2" id="KW-0132">Cell division</keyword>
<feature type="domain" description="Cyclin-like" evidence="8">
    <location>
        <begin position="319"/>
        <end position="401"/>
    </location>
</feature>
<dbReference type="GO" id="GO:0010332">
    <property type="term" value="P:response to gamma radiation"/>
    <property type="evidence" value="ECO:0007669"/>
    <property type="project" value="UniProtKB-ARBA"/>
</dbReference>
<name>A0ABD1T8S6_9LAMI</name>
<evidence type="ECO:0000256" key="5">
    <source>
        <dbReference type="ARBA" id="ARBA00059307"/>
    </source>
</evidence>
<evidence type="ECO:0000313" key="11">
    <source>
        <dbReference type="Proteomes" id="UP001604277"/>
    </source>
</evidence>
<organism evidence="10 11">
    <name type="scientific">Forsythia ovata</name>
    <dbReference type="NCBI Taxonomy" id="205694"/>
    <lineage>
        <taxon>Eukaryota</taxon>
        <taxon>Viridiplantae</taxon>
        <taxon>Streptophyta</taxon>
        <taxon>Embryophyta</taxon>
        <taxon>Tracheophyta</taxon>
        <taxon>Spermatophyta</taxon>
        <taxon>Magnoliopsida</taxon>
        <taxon>eudicotyledons</taxon>
        <taxon>Gunneridae</taxon>
        <taxon>Pentapetalae</taxon>
        <taxon>asterids</taxon>
        <taxon>lamiids</taxon>
        <taxon>Lamiales</taxon>
        <taxon>Oleaceae</taxon>
        <taxon>Forsythieae</taxon>
        <taxon>Forsythia</taxon>
    </lineage>
</organism>
<evidence type="ECO:0000256" key="3">
    <source>
        <dbReference type="ARBA" id="ARBA00023127"/>
    </source>
</evidence>
<dbReference type="Pfam" id="PF00134">
    <property type="entry name" value="Cyclin_N"/>
    <property type="match status" value="1"/>
</dbReference>
<sequence>MAGSDENFPGVIRPSNIQGVLRAGGDKFPAPVGHSRRALNAINKNIIGIPPYPSAVHKRGVLTQKNAISNKKPDVPVHRPITRKFAAQMACKQQLPYIKETKPSIQPQDSNTHQLVDCLIVDAEDYRVIGDYDVPMSVQHTEAMLEEIDRMDAEIEMEDIDGEEPVVDIDSFDKKNPLAVVEYIDDIYAYYKKTESFSCVPPNYMEQQFDINERMRGILIDWLIEVHYKFELMDETLYLTISLIDRFLASVQPVMRKKLQLVGVTAMLIACKYEEVSVPVVEDLILISDRAYCRKEVLDMEKLMINTLQFNLSFPTPYVFMRRFLKAAQCDKKLELISFFIIELCLVEYEMLRFPPSLLAAAAIFTAQCTLSKSKQWSKTSEKHTKYTDDQLLECAKLMVTYHQKACTGKLTSVHKKYSTSKYGYAAKSDPADFLLNYQEF</sequence>
<dbReference type="InterPro" id="IPR046965">
    <property type="entry name" value="Cyclin_A/B-like"/>
</dbReference>
<dbReference type="InterPro" id="IPR039361">
    <property type="entry name" value="Cyclin"/>
</dbReference>
<dbReference type="SMART" id="SM00385">
    <property type="entry name" value="CYCLIN"/>
    <property type="match status" value="2"/>
</dbReference>
<dbReference type="InterPro" id="IPR048258">
    <property type="entry name" value="Cyclins_cyclin-box"/>
</dbReference>
<evidence type="ECO:0000256" key="1">
    <source>
        <dbReference type="ARBA" id="ARBA00006955"/>
    </source>
</evidence>
<evidence type="ECO:0000256" key="7">
    <source>
        <dbReference type="RuleBase" id="RU000383"/>
    </source>
</evidence>
<protein>
    <submittedName>
        <fullName evidence="10">Cyclin-B2-4</fullName>
    </submittedName>
</protein>
<dbReference type="InterPro" id="IPR036915">
    <property type="entry name" value="Cyclin-like_sf"/>
</dbReference>
<dbReference type="Gene3D" id="1.10.472.10">
    <property type="entry name" value="Cyclin-like"/>
    <property type="match status" value="2"/>
</dbReference>
<evidence type="ECO:0000259" key="9">
    <source>
        <dbReference type="SMART" id="SM01332"/>
    </source>
</evidence>
<dbReference type="EMBL" id="JBFOLJ010000009">
    <property type="protein sequence ID" value="KAL2509051.1"/>
    <property type="molecule type" value="Genomic_DNA"/>
</dbReference>
<comment type="caution">
    <text evidence="10">The sequence shown here is derived from an EMBL/GenBank/DDBJ whole genome shotgun (WGS) entry which is preliminary data.</text>
</comment>
<dbReference type="AlphaFoldDB" id="A0ABD1T8S6"/>
<evidence type="ECO:0000313" key="10">
    <source>
        <dbReference type="EMBL" id="KAL2509051.1"/>
    </source>
</evidence>
<feature type="domain" description="Cyclin-like" evidence="8">
    <location>
        <begin position="221"/>
        <end position="306"/>
    </location>
</feature>
<dbReference type="PIRSF" id="PIRSF001771">
    <property type="entry name" value="Cyclin_A_B_D_E"/>
    <property type="match status" value="1"/>
</dbReference>
<gene>
    <name evidence="10" type="ORF">Fot_32698</name>
</gene>
<dbReference type="SUPFAM" id="SSF47954">
    <property type="entry name" value="Cyclin-like"/>
    <property type="match status" value="2"/>
</dbReference>
<reference evidence="11" key="1">
    <citation type="submission" date="2024-07" db="EMBL/GenBank/DDBJ databases">
        <title>Two chromosome-level genome assemblies of Korean endemic species Abeliophyllum distichum and Forsythia ovata (Oleaceae).</title>
        <authorList>
            <person name="Jang H."/>
        </authorList>
    </citation>
    <scope>NUCLEOTIDE SEQUENCE [LARGE SCALE GENOMIC DNA]</scope>
</reference>
<dbReference type="GO" id="GO:0051301">
    <property type="term" value="P:cell division"/>
    <property type="evidence" value="ECO:0007669"/>
    <property type="project" value="UniProtKB-KW"/>
</dbReference>
<comment type="function">
    <text evidence="5">Essential for the control of the cell cycle at the G2/M (mitosis) transition. G2/M cyclins accumulate steadily during G2 and are abruptly destroyed at mitosis.</text>
</comment>
<dbReference type="Proteomes" id="UP001604277">
    <property type="component" value="Unassembled WGS sequence"/>
</dbReference>
<keyword evidence="11" id="KW-1185">Reference proteome</keyword>
<dbReference type="PROSITE" id="PS00292">
    <property type="entry name" value="CYCLINS"/>
    <property type="match status" value="1"/>
</dbReference>
<comment type="similarity">
    <text evidence="1">Belongs to the cyclin family. Cyclin AB subfamily.</text>
</comment>
<keyword evidence="3 7" id="KW-0195">Cyclin</keyword>
<comment type="subunit">
    <text evidence="6">Interacts with the CDC2 and CDK2 protein kinases to form a serine/threonine kinase holoenzyme complex. The cyclin subunit imparts substrate specificity to the complex.</text>
</comment>
<dbReference type="Pfam" id="PF02984">
    <property type="entry name" value="Cyclin_C"/>
    <property type="match status" value="1"/>
</dbReference>
<evidence type="ECO:0000256" key="4">
    <source>
        <dbReference type="ARBA" id="ARBA00023306"/>
    </source>
</evidence>
<evidence type="ECO:0000256" key="6">
    <source>
        <dbReference type="ARBA" id="ARBA00065123"/>
    </source>
</evidence>